<organism evidence="2 3">
    <name type="scientific">Croceicoccus pelagius</name>
    <dbReference type="NCBI Taxonomy" id="1703341"/>
    <lineage>
        <taxon>Bacteria</taxon>
        <taxon>Pseudomonadati</taxon>
        <taxon>Pseudomonadota</taxon>
        <taxon>Alphaproteobacteria</taxon>
        <taxon>Sphingomonadales</taxon>
        <taxon>Erythrobacteraceae</taxon>
        <taxon>Croceicoccus</taxon>
    </lineage>
</organism>
<keyword evidence="3" id="KW-1185">Reference proteome</keyword>
<dbReference type="Proteomes" id="UP000598997">
    <property type="component" value="Unassembled WGS sequence"/>
</dbReference>
<name>A0A916YBZ1_9SPHN</name>
<dbReference type="SUPFAM" id="SSF54427">
    <property type="entry name" value="NTF2-like"/>
    <property type="match status" value="1"/>
</dbReference>
<dbReference type="Gene3D" id="3.10.450.50">
    <property type="match status" value="1"/>
</dbReference>
<protein>
    <recommendedName>
        <fullName evidence="1">SnoaL-like domain-containing protein</fullName>
    </recommendedName>
</protein>
<feature type="domain" description="SnoaL-like" evidence="1">
    <location>
        <begin position="14"/>
        <end position="156"/>
    </location>
</feature>
<evidence type="ECO:0000313" key="3">
    <source>
        <dbReference type="Proteomes" id="UP000598997"/>
    </source>
</evidence>
<dbReference type="EMBL" id="BMIO01000003">
    <property type="protein sequence ID" value="GGD38550.1"/>
    <property type="molecule type" value="Genomic_DNA"/>
</dbReference>
<dbReference type="RefSeq" id="WP_066763096.1">
    <property type="nucleotide sequence ID" value="NZ_BMIO01000003.1"/>
</dbReference>
<dbReference type="OrthoDB" id="7425929at2"/>
<comment type="caution">
    <text evidence="2">The sequence shown here is derived from an EMBL/GenBank/DDBJ whole genome shotgun (WGS) entry which is preliminary data.</text>
</comment>
<reference evidence="2 3" key="1">
    <citation type="journal article" date="2014" name="Int. J. Syst. Evol. Microbiol.">
        <title>Complete genome sequence of Corynebacterium casei LMG S-19264T (=DSM 44701T), isolated from a smear-ripened cheese.</title>
        <authorList>
            <consortium name="US DOE Joint Genome Institute (JGI-PGF)"/>
            <person name="Walter F."/>
            <person name="Albersmeier A."/>
            <person name="Kalinowski J."/>
            <person name="Ruckert C."/>
        </authorList>
    </citation>
    <scope>NUCLEOTIDE SEQUENCE [LARGE SCALE GENOMIC DNA]</scope>
    <source>
        <strain evidence="2 3">CGMCC 1.15358</strain>
    </source>
</reference>
<evidence type="ECO:0000313" key="2">
    <source>
        <dbReference type="EMBL" id="GGD38550.1"/>
    </source>
</evidence>
<dbReference type="Pfam" id="PF13577">
    <property type="entry name" value="SnoaL_4"/>
    <property type="match status" value="1"/>
</dbReference>
<evidence type="ECO:0000259" key="1">
    <source>
        <dbReference type="Pfam" id="PF13577"/>
    </source>
</evidence>
<dbReference type="AlphaFoldDB" id="A0A916YBZ1"/>
<gene>
    <name evidence="2" type="ORF">GCM10010989_10800</name>
</gene>
<sequence>MTANTLSPRDRLAELVAVRDVGDVLTRYCRALDRADLAMMETVYWPDGEDIHGIYSGRASEFVPFIISEITKYFTMGTHCLLNVDIEIDGDHAASESYLYSACRVRNGMAEEMLGSSYFGQLAGSGLDAGHEMFVMAGRYLDRFEKRDGEWRIMRRMVVSDWNASHPSNQILEQGMHQTLRPIGEWGKGDPVYANSRYIEGAHG</sequence>
<dbReference type="CDD" id="cd00531">
    <property type="entry name" value="NTF2_like"/>
    <property type="match status" value="1"/>
</dbReference>
<dbReference type="InterPro" id="IPR037401">
    <property type="entry name" value="SnoaL-like"/>
</dbReference>
<dbReference type="InterPro" id="IPR032710">
    <property type="entry name" value="NTF2-like_dom_sf"/>
</dbReference>
<accession>A0A916YBZ1</accession>
<proteinExistence type="predicted"/>